<dbReference type="AlphaFoldDB" id="A0A8K0TK76"/>
<feature type="region of interest" description="Disordered" evidence="1">
    <location>
        <begin position="1"/>
        <end position="32"/>
    </location>
</feature>
<accession>A0A8K0TK76</accession>
<evidence type="ECO:0000313" key="3">
    <source>
        <dbReference type="Proteomes" id="UP000813385"/>
    </source>
</evidence>
<evidence type="ECO:0000313" key="2">
    <source>
        <dbReference type="EMBL" id="KAH7367098.1"/>
    </source>
</evidence>
<gene>
    <name evidence="2" type="ORF">B0T11DRAFT_274685</name>
</gene>
<dbReference type="OrthoDB" id="5324692at2759"/>
<reference evidence="2" key="1">
    <citation type="journal article" date="2021" name="Nat. Commun.">
        <title>Genetic determinants of endophytism in the Arabidopsis root mycobiome.</title>
        <authorList>
            <person name="Mesny F."/>
            <person name="Miyauchi S."/>
            <person name="Thiergart T."/>
            <person name="Pickel B."/>
            <person name="Atanasova L."/>
            <person name="Karlsson M."/>
            <person name="Huettel B."/>
            <person name="Barry K.W."/>
            <person name="Haridas S."/>
            <person name="Chen C."/>
            <person name="Bauer D."/>
            <person name="Andreopoulos W."/>
            <person name="Pangilinan J."/>
            <person name="LaButti K."/>
            <person name="Riley R."/>
            <person name="Lipzen A."/>
            <person name="Clum A."/>
            <person name="Drula E."/>
            <person name="Henrissat B."/>
            <person name="Kohler A."/>
            <person name="Grigoriev I.V."/>
            <person name="Martin F.M."/>
            <person name="Hacquard S."/>
        </authorList>
    </citation>
    <scope>NUCLEOTIDE SEQUENCE</scope>
    <source>
        <strain evidence="2">MPI-CAGE-AT-0016</strain>
    </source>
</reference>
<sequence length="604" mass="67237">MHHNATPPRPTAVSDEVSPARSQQSVTTPPAKAPITAETACINIPLSAPATWYSHRDAPDIYICTRCYDGHLRDTQFRHEFNSTYLDDHQPRACRFSTPRIQKHLLATAAQTGSLGELIAHMKSRAVIPNCKGIGGASAAEGIKWFIAKDNAIPGMVICEACWEDFVVVSPFASRFQRPDYQQDEKVVWACDMAVPFIRKELDRRAEVSDWTGFAAEAGGRLSIPPCGKAERVPRRSRKWLCPKDMPAVVACPACFCDHVVGSGEEDRWREWEEVPGLEFADNFICALGQFTIGLAMSFAEDRNDYSLFWRALVKAAEGPECNPEGTKGATWYTLRDSDPRDFFVCGLCHAAIVEPMGMGGFFTAKPGVPPDAAPRCCLNPRFPRFMSYLQKLLDGYFAQSTAALSAFASDYASLPLCRRDTLLQDAAWYGWPECTICPECHHEFIRGTALADAMPYQGGRWETSTMCKMYSPRMRALYLEACRANPPDATEMLAYSEHRTGVYVRTVMVVKQILQQQRMAIYQQQRLNGQSLFYTSLGNTQANLLGSDGRTYGAAGVGYGFQNEFQLDGARYGKQAMEVGASVRSGSAAIQIEELERQWKMVE</sequence>
<evidence type="ECO:0008006" key="4">
    <source>
        <dbReference type="Google" id="ProtNLM"/>
    </source>
</evidence>
<name>A0A8K0TK76_9PEZI</name>
<evidence type="ECO:0000256" key="1">
    <source>
        <dbReference type="SAM" id="MobiDB-lite"/>
    </source>
</evidence>
<dbReference type="EMBL" id="JAGPXD010000002">
    <property type="protein sequence ID" value="KAH7367098.1"/>
    <property type="molecule type" value="Genomic_DNA"/>
</dbReference>
<protein>
    <recommendedName>
        <fullName evidence="4">Integral membrane protein</fullName>
    </recommendedName>
</protein>
<organism evidence="2 3">
    <name type="scientific">Plectosphaerella cucumerina</name>
    <dbReference type="NCBI Taxonomy" id="40658"/>
    <lineage>
        <taxon>Eukaryota</taxon>
        <taxon>Fungi</taxon>
        <taxon>Dikarya</taxon>
        <taxon>Ascomycota</taxon>
        <taxon>Pezizomycotina</taxon>
        <taxon>Sordariomycetes</taxon>
        <taxon>Hypocreomycetidae</taxon>
        <taxon>Glomerellales</taxon>
        <taxon>Plectosphaerellaceae</taxon>
        <taxon>Plectosphaerella</taxon>
    </lineage>
</organism>
<keyword evidence="3" id="KW-1185">Reference proteome</keyword>
<proteinExistence type="predicted"/>
<comment type="caution">
    <text evidence="2">The sequence shown here is derived from an EMBL/GenBank/DDBJ whole genome shotgun (WGS) entry which is preliminary data.</text>
</comment>
<dbReference type="Proteomes" id="UP000813385">
    <property type="component" value="Unassembled WGS sequence"/>
</dbReference>